<gene>
    <name evidence="3" type="ORF">MUK42_12687</name>
</gene>
<dbReference type="OrthoDB" id="780193at2759"/>
<feature type="compositionally biased region" description="Polar residues" evidence="1">
    <location>
        <begin position="373"/>
        <end position="383"/>
    </location>
</feature>
<dbReference type="InterPro" id="IPR039609">
    <property type="entry name" value="VQ_15/22"/>
</dbReference>
<keyword evidence="4" id="KW-1185">Reference proteome</keyword>
<feature type="region of interest" description="Disordered" evidence="1">
    <location>
        <begin position="348"/>
        <end position="383"/>
    </location>
</feature>
<evidence type="ECO:0000313" key="3">
    <source>
        <dbReference type="EMBL" id="URE19549.1"/>
    </source>
</evidence>
<dbReference type="InterPro" id="IPR008889">
    <property type="entry name" value="VQ"/>
</dbReference>
<dbReference type="Proteomes" id="UP001055439">
    <property type="component" value="Chromosome 7"/>
</dbReference>
<evidence type="ECO:0000259" key="2">
    <source>
        <dbReference type="Pfam" id="PF05678"/>
    </source>
</evidence>
<feature type="compositionally biased region" description="Low complexity" evidence="1">
    <location>
        <begin position="1"/>
        <end position="12"/>
    </location>
</feature>
<proteinExistence type="predicted"/>
<name>A0A9E7KKN7_9LILI</name>
<feature type="region of interest" description="Disordered" evidence="1">
    <location>
        <begin position="1"/>
        <end position="28"/>
    </location>
</feature>
<dbReference type="PANTHER" id="PTHR33179:SF4">
    <property type="entry name" value="VQ MOTIF-CONTAINING PROTEIN"/>
    <property type="match status" value="1"/>
</dbReference>
<evidence type="ECO:0000313" key="4">
    <source>
        <dbReference type="Proteomes" id="UP001055439"/>
    </source>
</evidence>
<dbReference type="AlphaFoldDB" id="A0A9E7KKN7"/>
<dbReference type="PANTHER" id="PTHR33179">
    <property type="entry name" value="VQ MOTIF-CONTAINING PROTEIN"/>
    <property type="match status" value="1"/>
</dbReference>
<organism evidence="3 4">
    <name type="scientific">Musa troglodytarum</name>
    <name type="common">fe'i banana</name>
    <dbReference type="NCBI Taxonomy" id="320322"/>
    <lineage>
        <taxon>Eukaryota</taxon>
        <taxon>Viridiplantae</taxon>
        <taxon>Streptophyta</taxon>
        <taxon>Embryophyta</taxon>
        <taxon>Tracheophyta</taxon>
        <taxon>Spermatophyta</taxon>
        <taxon>Magnoliopsida</taxon>
        <taxon>Liliopsida</taxon>
        <taxon>Zingiberales</taxon>
        <taxon>Musaceae</taxon>
        <taxon>Musa</taxon>
    </lineage>
</organism>
<feature type="region of interest" description="Disordered" evidence="1">
    <location>
        <begin position="95"/>
        <end position="133"/>
    </location>
</feature>
<sequence>MDSANSSSLHSSSGGGGDDEFDSRTGSFSAFFHSPTATSASAASALRPAPPPSSSYPRSHHFLDSLSCIDSTPLLPPSPAAMASHGVGFGVSVGPSSVQPPGQSKVGAAAAAATALPRSSKKRSRASRRAPTTVLTTDTSNFRAMVQEFTGIPSPPFAASRSSSFARARLDLFHSATAFRSCSDPPPPVSSFLFPRSFMQQVLSPSFVPISSASSANASATIAATSNTISNAHSTTRNSINPSSSNSYQLPSSALGLASQNQPLFNPSLTIQPLLQPSSALGLGSQSQPLLNPSLTFQSLLQPSLHAKSNLPAMPADLDTRPQTRGHAGYALNELGLPTRFVASQGTHSVHAAVSGQEGGGDRASPRPIVIGNYSSGSQQRVSSAHRANYSRSSSSAFNAENVTEGVTAMRGEGMDRRTGWARLPPRFKELVAAEFFEIHNRNTSKPLKPTRQRLYRL</sequence>
<feature type="domain" description="VQ" evidence="2">
    <location>
        <begin position="129"/>
        <end position="156"/>
    </location>
</feature>
<reference evidence="3" key="1">
    <citation type="submission" date="2022-05" db="EMBL/GenBank/DDBJ databases">
        <title>The Musa troglodytarum L. genome provides insights into the mechanism of non-climacteric behaviour and enrichment of carotenoids.</title>
        <authorList>
            <person name="Wang J."/>
        </authorList>
    </citation>
    <scope>NUCLEOTIDE SEQUENCE</scope>
    <source>
        <tissue evidence="3">Leaf</tissue>
    </source>
</reference>
<dbReference type="Pfam" id="PF05678">
    <property type="entry name" value="VQ"/>
    <property type="match status" value="1"/>
</dbReference>
<dbReference type="EMBL" id="CP097509">
    <property type="protein sequence ID" value="URE19549.1"/>
    <property type="molecule type" value="Genomic_DNA"/>
</dbReference>
<feature type="region of interest" description="Disordered" evidence="1">
    <location>
        <begin position="39"/>
        <end position="58"/>
    </location>
</feature>
<evidence type="ECO:0000256" key="1">
    <source>
        <dbReference type="SAM" id="MobiDB-lite"/>
    </source>
</evidence>
<protein>
    <submittedName>
        <fullName evidence="3">VQ motif</fullName>
    </submittedName>
</protein>
<feature type="compositionally biased region" description="Basic residues" evidence="1">
    <location>
        <begin position="119"/>
        <end position="128"/>
    </location>
</feature>
<accession>A0A9E7KKN7</accession>
<feature type="compositionally biased region" description="Low complexity" evidence="1">
    <location>
        <begin position="95"/>
        <end position="115"/>
    </location>
</feature>